<feature type="compositionally biased region" description="Low complexity" evidence="1">
    <location>
        <begin position="357"/>
        <end position="366"/>
    </location>
</feature>
<sequence>MSHHLPLITVRGVLKTTAARQYAGHRAHLGRRQRRLQPRQQTIDPAQRHVLRRRGRHRRLQLRQVGRGAQVVLLSAVDRQPLPLRILLRPGAKAGQRQPLGQIDQEILQADRTAVRRPRAQRRHRRPAHRRRPRRHSLPDPGDPPALIGDRIRHQIVGQRRGLVDKGIDRHDQRQLCRGAQARLQQGTQPRHPVQRVRHVANPRLQPVGIGRDTRGDLLTVLATLLIVRLAARQHQAAGLDLARKALEVIARPAAKDGIGRRLGHHSSLQINIPDQHIQHQDGIGGIETVGMHGSAVGIHRRAGAVGGKLPRQRNDIRLGHPADFAVLRQGQLLRLIAQAAQRAFYPQRALCAAASTSAGGSCASTRPPSRSERRKNCPSRGCPG</sequence>
<dbReference type="KEGG" id="ete:ETEE_3679"/>
<feature type="region of interest" description="Disordered" evidence="1">
    <location>
        <begin position="357"/>
        <end position="385"/>
    </location>
</feature>
<name>A0A076LQ51_9GAMM</name>
<protein>
    <submittedName>
        <fullName evidence="2">Uncharacterized protein</fullName>
    </submittedName>
</protein>
<dbReference type="AlphaFoldDB" id="A0A076LQ51"/>
<proteinExistence type="predicted"/>
<dbReference type="EMBL" id="CP006664">
    <property type="protein sequence ID" value="AIJ10091.1"/>
    <property type="molecule type" value="Genomic_DNA"/>
</dbReference>
<feature type="region of interest" description="Disordered" evidence="1">
    <location>
        <begin position="109"/>
        <end position="148"/>
    </location>
</feature>
<accession>A0A076LQ51</accession>
<evidence type="ECO:0000256" key="1">
    <source>
        <dbReference type="SAM" id="MobiDB-lite"/>
    </source>
</evidence>
<feature type="compositionally biased region" description="Basic residues" evidence="1">
    <location>
        <begin position="115"/>
        <end position="136"/>
    </location>
</feature>
<evidence type="ECO:0000313" key="2">
    <source>
        <dbReference type="EMBL" id="AIJ10091.1"/>
    </source>
</evidence>
<organism evidence="2 3">
    <name type="scientific">Edwardsiella anguillarum ET080813</name>
    <dbReference type="NCBI Taxonomy" id="667120"/>
    <lineage>
        <taxon>Bacteria</taxon>
        <taxon>Pseudomonadati</taxon>
        <taxon>Pseudomonadota</taxon>
        <taxon>Gammaproteobacteria</taxon>
        <taxon>Enterobacterales</taxon>
        <taxon>Hafniaceae</taxon>
        <taxon>Edwardsiella</taxon>
    </lineage>
</organism>
<dbReference type="Proteomes" id="UP000028681">
    <property type="component" value="Chromosome"/>
</dbReference>
<reference evidence="2 3" key="1">
    <citation type="journal article" date="2012" name="PLoS ONE">
        <title>Edwardsiella comparative phylogenomics reveal the new intra/inter-species taxonomic relationships, virulence evolution and niche adaptation mechanisms.</title>
        <authorList>
            <person name="Yang M."/>
            <person name="Lv Y."/>
            <person name="Xiao J."/>
            <person name="Wu H."/>
            <person name="Zheng H."/>
            <person name="Liu Q."/>
            <person name="Zhang Y."/>
            <person name="Wang Q."/>
        </authorList>
    </citation>
    <scope>NUCLEOTIDE SEQUENCE [LARGE SCALE GENOMIC DNA]</scope>
    <source>
        <strain evidence="3">080813</strain>
    </source>
</reference>
<dbReference type="HOGENOM" id="CLU_717156_0_0_6"/>
<evidence type="ECO:0000313" key="3">
    <source>
        <dbReference type="Proteomes" id="UP000028681"/>
    </source>
</evidence>
<gene>
    <name evidence="2" type="ORF">ETEE_3679</name>
</gene>